<comment type="caution">
    <text evidence="1">The sequence shown here is derived from an EMBL/GenBank/DDBJ whole genome shotgun (WGS) entry which is preliminary data.</text>
</comment>
<name>A0A4R6TRJ5_9GAMM</name>
<gene>
    <name evidence="1" type="ORF">DFQ45_1185</name>
</gene>
<dbReference type="Proteomes" id="UP000294575">
    <property type="component" value="Unassembled WGS sequence"/>
</dbReference>
<proteinExistence type="predicted"/>
<organism evidence="1 2">
    <name type="scientific">Thiopseudomonas denitrificans</name>
    <dbReference type="NCBI Taxonomy" id="1501432"/>
    <lineage>
        <taxon>Bacteria</taxon>
        <taxon>Pseudomonadati</taxon>
        <taxon>Pseudomonadota</taxon>
        <taxon>Gammaproteobacteria</taxon>
        <taxon>Pseudomonadales</taxon>
        <taxon>Pseudomonadaceae</taxon>
        <taxon>Thiopseudomonas</taxon>
    </lineage>
</organism>
<sequence>MPKEAYIFLGALVTAFIGLVVAKFTSGVQLQIAKDNSEKDIRLQSERLADERLKNEIALERDKLEKLHKILSVISFENSQTMSYIQSSETDLSDFRKRYIENCDRLHDALAITDLYYPDMSEPIREIFGQANCFWGYQEGVIKIDIKTNEQGWQSNMSKVLDAGVSINRHVKNLQYKIAERGKELNKALQRTNR</sequence>
<keyword evidence="2" id="KW-1185">Reference proteome</keyword>
<dbReference type="RefSeq" id="WP_101496121.1">
    <property type="nucleotide sequence ID" value="NZ_LNJZ01000004.1"/>
</dbReference>
<protein>
    <submittedName>
        <fullName evidence="1">Uncharacterized protein</fullName>
    </submittedName>
</protein>
<dbReference type="EMBL" id="SNYK01000018">
    <property type="protein sequence ID" value="TDQ34645.1"/>
    <property type="molecule type" value="Genomic_DNA"/>
</dbReference>
<evidence type="ECO:0000313" key="2">
    <source>
        <dbReference type="Proteomes" id="UP000294575"/>
    </source>
</evidence>
<dbReference type="OrthoDB" id="7066607at2"/>
<accession>A0A4R6TRJ5</accession>
<dbReference type="AlphaFoldDB" id="A0A4R6TRJ5"/>
<evidence type="ECO:0000313" key="1">
    <source>
        <dbReference type="EMBL" id="TDQ34645.1"/>
    </source>
</evidence>
<reference evidence="1 2" key="1">
    <citation type="submission" date="2019-03" db="EMBL/GenBank/DDBJ databases">
        <title>Genomic Encyclopedia of Type Strains, Phase IV (KMG-IV): sequencing the most valuable type-strain genomes for metagenomic binning, comparative biology and taxonomic classification.</title>
        <authorList>
            <person name="Goeker M."/>
        </authorList>
    </citation>
    <scope>NUCLEOTIDE SEQUENCE [LARGE SCALE GENOMIC DNA]</scope>
    <source>
        <strain evidence="1 2">DSM 28679</strain>
    </source>
</reference>